<feature type="domain" description="F-box" evidence="1">
    <location>
        <begin position="16"/>
        <end position="52"/>
    </location>
</feature>
<reference evidence="2 4" key="2">
    <citation type="journal article" date="2014" name="BMC Genomics">
        <title>An improved genome release (version Mt4.0) for the model legume Medicago truncatula.</title>
        <authorList>
            <person name="Tang H."/>
            <person name="Krishnakumar V."/>
            <person name="Bidwell S."/>
            <person name="Rosen B."/>
            <person name="Chan A."/>
            <person name="Zhou S."/>
            <person name="Gentzbittel L."/>
            <person name="Childs K.L."/>
            <person name="Yandell M."/>
            <person name="Gundlach H."/>
            <person name="Mayer K.F."/>
            <person name="Schwartz D.C."/>
            <person name="Town C.D."/>
        </authorList>
    </citation>
    <scope>GENOME REANNOTATION</scope>
    <source>
        <strain evidence="3 4">cv. Jemalong A17</strain>
    </source>
</reference>
<gene>
    <name evidence="3" type="primary">11446147</name>
    <name evidence="2" type="ordered locus">MTR_4g081030</name>
</gene>
<dbReference type="InterPro" id="IPR036047">
    <property type="entry name" value="F-box-like_dom_sf"/>
</dbReference>
<dbReference type="OMA" id="ELIMAYC"/>
<reference evidence="3" key="3">
    <citation type="submission" date="2015-04" db="UniProtKB">
        <authorList>
            <consortium name="EnsemblPlants"/>
        </authorList>
    </citation>
    <scope>IDENTIFICATION</scope>
    <source>
        <strain evidence="3">cv. Jemalong A17</strain>
    </source>
</reference>
<dbReference type="OrthoDB" id="612216at2759"/>
<dbReference type="SUPFAM" id="SSF81383">
    <property type="entry name" value="F-box domain"/>
    <property type="match status" value="1"/>
</dbReference>
<dbReference type="eggNOG" id="ENOG502RRA7">
    <property type="taxonomic scope" value="Eukaryota"/>
</dbReference>
<evidence type="ECO:0000259" key="1">
    <source>
        <dbReference type="PROSITE" id="PS50181"/>
    </source>
</evidence>
<reference evidence="2 4" key="1">
    <citation type="journal article" date="2011" name="Nature">
        <title>The Medicago genome provides insight into the evolution of rhizobial symbioses.</title>
        <authorList>
            <person name="Young N.D."/>
            <person name="Debelle F."/>
            <person name="Oldroyd G.E."/>
            <person name="Geurts R."/>
            <person name="Cannon S.B."/>
            <person name="Udvardi M.K."/>
            <person name="Benedito V.A."/>
            <person name="Mayer K.F."/>
            <person name="Gouzy J."/>
            <person name="Schoof H."/>
            <person name="Van de Peer Y."/>
            <person name="Proost S."/>
            <person name="Cook D.R."/>
            <person name="Meyers B.C."/>
            <person name="Spannagl M."/>
            <person name="Cheung F."/>
            <person name="De Mita S."/>
            <person name="Krishnakumar V."/>
            <person name="Gundlach H."/>
            <person name="Zhou S."/>
            <person name="Mudge J."/>
            <person name="Bharti A.K."/>
            <person name="Murray J.D."/>
            <person name="Naoumkina M.A."/>
            <person name="Rosen B."/>
            <person name="Silverstein K.A."/>
            <person name="Tang H."/>
            <person name="Rombauts S."/>
            <person name="Zhao P.X."/>
            <person name="Zhou P."/>
            <person name="Barbe V."/>
            <person name="Bardou P."/>
            <person name="Bechner M."/>
            <person name="Bellec A."/>
            <person name="Berger A."/>
            <person name="Berges H."/>
            <person name="Bidwell S."/>
            <person name="Bisseling T."/>
            <person name="Choisne N."/>
            <person name="Couloux A."/>
            <person name="Denny R."/>
            <person name="Deshpande S."/>
            <person name="Dai X."/>
            <person name="Doyle J.J."/>
            <person name="Dudez A.M."/>
            <person name="Farmer A.D."/>
            <person name="Fouteau S."/>
            <person name="Franken C."/>
            <person name="Gibelin C."/>
            <person name="Gish J."/>
            <person name="Goldstein S."/>
            <person name="Gonzalez A.J."/>
            <person name="Green P.J."/>
            <person name="Hallab A."/>
            <person name="Hartog M."/>
            <person name="Hua A."/>
            <person name="Humphray S.J."/>
            <person name="Jeong D.H."/>
            <person name="Jing Y."/>
            <person name="Jocker A."/>
            <person name="Kenton S.M."/>
            <person name="Kim D.J."/>
            <person name="Klee K."/>
            <person name="Lai H."/>
            <person name="Lang C."/>
            <person name="Lin S."/>
            <person name="Macmil S.L."/>
            <person name="Magdelenat G."/>
            <person name="Matthews L."/>
            <person name="McCorrison J."/>
            <person name="Monaghan E.L."/>
            <person name="Mun J.H."/>
            <person name="Najar F.Z."/>
            <person name="Nicholson C."/>
            <person name="Noirot C."/>
            <person name="O'Bleness M."/>
            <person name="Paule C.R."/>
            <person name="Poulain J."/>
            <person name="Prion F."/>
            <person name="Qin B."/>
            <person name="Qu C."/>
            <person name="Retzel E.F."/>
            <person name="Riddle C."/>
            <person name="Sallet E."/>
            <person name="Samain S."/>
            <person name="Samson N."/>
            <person name="Sanders I."/>
            <person name="Saurat O."/>
            <person name="Scarpelli C."/>
            <person name="Schiex T."/>
            <person name="Segurens B."/>
            <person name="Severin A.J."/>
            <person name="Sherrier D.J."/>
            <person name="Shi R."/>
            <person name="Sims S."/>
            <person name="Singer S.R."/>
            <person name="Sinharoy S."/>
            <person name="Sterck L."/>
            <person name="Viollet A."/>
            <person name="Wang B.B."/>
            <person name="Wang K."/>
            <person name="Wang M."/>
            <person name="Wang X."/>
            <person name="Warfsmann J."/>
            <person name="Weissenbach J."/>
            <person name="White D.D."/>
            <person name="White J.D."/>
            <person name="Wiley G.B."/>
            <person name="Wincker P."/>
            <person name="Xing Y."/>
            <person name="Yang L."/>
            <person name="Yao Z."/>
            <person name="Ying F."/>
            <person name="Zhai J."/>
            <person name="Zhou L."/>
            <person name="Zuber A."/>
            <person name="Denarie J."/>
            <person name="Dixon R.A."/>
            <person name="May G.D."/>
            <person name="Schwartz D.C."/>
            <person name="Rogers J."/>
            <person name="Quetier F."/>
            <person name="Town C.D."/>
            <person name="Roe B.A."/>
        </authorList>
    </citation>
    <scope>NUCLEOTIDE SEQUENCE [LARGE SCALE GENOMIC DNA]</scope>
    <source>
        <strain evidence="2">A17</strain>
        <strain evidence="3 4">cv. Jemalong A17</strain>
    </source>
</reference>
<dbReference type="EnsemblPlants" id="AES89869">
    <property type="protein sequence ID" value="AES89869"/>
    <property type="gene ID" value="MTR_4g081030"/>
</dbReference>
<evidence type="ECO:0000313" key="4">
    <source>
        <dbReference type="Proteomes" id="UP000002051"/>
    </source>
</evidence>
<organism evidence="2 4">
    <name type="scientific">Medicago truncatula</name>
    <name type="common">Barrel medic</name>
    <name type="synonym">Medicago tribuloides</name>
    <dbReference type="NCBI Taxonomy" id="3880"/>
    <lineage>
        <taxon>Eukaryota</taxon>
        <taxon>Viridiplantae</taxon>
        <taxon>Streptophyta</taxon>
        <taxon>Embryophyta</taxon>
        <taxon>Tracheophyta</taxon>
        <taxon>Spermatophyta</taxon>
        <taxon>Magnoliopsida</taxon>
        <taxon>eudicotyledons</taxon>
        <taxon>Gunneridae</taxon>
        <taxon>Pentapetalae</taxon>
        <taxon>rosids</taxon>
        <taxon>fabids</taxon>
        <taxon>Fabales</taxon>
        <taxon>Fabaceae</taxon>
        <taxon>Papilionoideae</taxon>
        <taxon>50 kb inversion clade</taxon>
        <taxon>NPAAA clade</taxon>
        <taxon>Hologalegina</taxon>
        <taxon>IRL clade</taxon>
        <taxon>Trifolieae</taxon>
        <taxon>Medicago</taxon>
    </lineage>
</organism>
<dbReference type="PaxDb" id="3880-AES89869"/>
<dbReference type="PROSITE" id="PS50181">
    <property type="entry name" value="FBOX"/>
    <property type="match status" value="1"/>
</dbReference>
<dbReference type="HOGENOM" id="CLU_010721_1_2_1"/>
<dbReference type="InterPro" id="IPR050232">
    <property type="entry name" value="FBL13/AtMIF1-like"/>
</dbReference>
<evidence type="ECO:0000313" key="3">
    <source>
        <dbReference type="EnsemblPlants" id="AES89869"/>
    </source>
</evidence>
<dbReference type="EMBL" id="CM001220">
    <property type="protein sequence ID" value="AES89869.1"/>
    <property type="molecule type" value="Genomic_DNA"/>
</dbReference>
<dbReference type="Proteomes" id="UP000002051">
    <property type="component" value="Chromosome 4"/>
</dbReference>
<dbReference type="Gene3D" id="3.80.10.10">
    <property type="entry name" value="Ribonuclease Inhibitor"/>
    <property type="match status" value="1"/>
</dbReference>
<dbReference type="InterPro" id="IPR053781">
    <property type="entry name" value="F-box_AtFBL13-like"/>
</dbReference>
<dbReference type="Pfam" id="PF00646">
    <property type="entry name" value="F-box"/>
    <property type="match status" value="1"/>
</dbReference>
<sequence length="388" mass="43883">MAGTGTIKIYNVGDGKDFISNLPDEILHHILSLLPAKDAVGTSILARRWKSLWIDLSAFNFDRPTNQLFHLVHRLLKRSSRTAIRLRIAMDGSGVTVDRAKFQCFLYAAELDKVQELNISLDLKSNPFILPITFSSASLNSLCLELKCVLYIPSWGFSGLKTLMISLVTFANDNSLRRPLSECIFLRKLVLHGCDWKNIEEISVVMPTLRELSITFSRFHAHYLVNSKVKIDAENLLSFSCRGCLTFEFVLVNLTSIVNAYIDFKSGFPSNYLYTAAHEIKLLSGLHRVESLSLTIDTLECLSYTKDTLHLLPCFCNLTLLNVNLSTPYFGEEIAKIELLKILLEKASVLEKIEIFCSESLLADLEMQKYIRNQLEAVGLKNCVITFR</sequence>
<keyword evidence="4" id="KW-1185">Reference proteome</keyword>
<dbReference type="AlphaFoldDB" id="G7JDX4"/>
<dbReference type="PANTHER" id="PTHR31900">
    <property type="entry name" value="F-BOX/RNI SUPERFAMILY PROTEIN-RELATED"/>
    <property type="match status" value="1"/>
</dbReference>
<dbReference type="KEGG" id="mtr:11446147"/>
<accession>G7JDX4</accession>
<evidence type="ECO:0000313" key="2">
    <source>
        <dbReference type="EMBL" id="AES89869.1"/>
    </source>
</evidence>
<dbReference type="InterPro" id="IPR001810">
    <property type="entry name" value="F-box_dom"/>
</dbReference>
<dbReference type="STRING" id="3880.G7JDX4"/>
<dbReference type="InterPro" id="IPR032675">
    <property type="entry name" value="LRR_dom_sf"/>
</dbReference>
<dbReference type="PANTHER" id="PTHR31900:SF32">
    <property type="entry name" value="F-BOX_RNI_FBD-LIKE DOMAIN PROTEIN"/>
    <property type="match status" value="1"/>
</dbReference>
<protein>
    <submittedName>
        <fullName evidence="2">F-box/RNI/FBD-like domain protein</fullName>
    </submittedName>
</protein>
<dbReference type="CDD" id="cd22160">
    <property type="entry name" value="F-box_AtFBL13-like"/>
    <property type="match status" value="1"/>
</dbReference>
<name>G7JDX4_MEDTR</name>
<proteinExistence type="predicted"/>